<proteinExistence type="predicted"/>
<evidence type="ECO:0000313" key="2">
    <source>
        <dbReference type="EMBL" id="MFC4652899.1"/>
    </source>
</evidence>
<name>A0ABV9JFR9_9LACT</name>
<keyword evidence="1" id="KW-1133">Transmembrane helix</keyword>
<comment type="caution">
    <text evidence="2">The sequence shown here is derived from an EMBL/GenBank/DDBJ whole genome shotgun (WGS) entry which is preliminary data.</text>
</comment>
<dbReference type="Proteomes" id="UP001595987">
    <property type="component" value="Unassembled WGS sequence"/>
</dbReference>
<dbReference type="NCBIfam" id="NF040982">
    <property type="entry name" value="ComGD"/>
    <property type="match status" value="1"/>
</dbReference>
<sequence length="133" mass="15238">MQIRAFTLVESLLVLGITSFVIIVFSSSLLQTIHIVRGELFVLRFENLYQNAQEDAGLLGENETILAKNKSLFCENEKIEVPDEVQFNDFNITFNEKGENSSLKKIQLNLPYENKKIIYQLEMGSGKYKKSIN</sequence>
<accession>A0ABV9JFR9</accession>
<dbReference type="InterPro" id="IPR016785">
    <property type="entry name" value="ComGD"/>
</dbReference>
<dbReference type="EMBL" id="JBHSGD010000006">
    <property type="protein sequence ID" value="MFC4652899.1"/>
    <property type="molecule type" value="Genomic_DNA"/>
</dbReference>
<evidence type="ECO:0000256" key="1">
    <source>
        <dbReference type="SAM" id="Phobius"/>
    </source>
</evidence>
<evidence type="ECO:0000313" key="3">
    <source>
        <dbReference type="Proteomes" id="UP001595987"/>
    </source>
</evidence>
<reference evidence="3" key="1">
    <citation type="journal article" date="2019" name="Int. J. Syst. Evol. Microbiol.">
        <title>The Global Catalogue of Microorganisms (GCM) 10K type strain sequencing project: providing services to taxonomists for standard genome sequencing and annotation.</title>
        <authorList>
            <consortium name="The Broad Institute Genomics Platform"/>
            <consortium name="The Broad Institute Genome Sequencing Center for Infectious Disease"/>
            <person name="Wu L."/>
            <person name="Ma J."/>
        </authorList>
    </citation>
    <scope>NUCLEOTIDE SEQUENCE [LARGE SCALE GENOMIC DNA]</scope>
    <source>
        <strain evidence="3">CCUG 63287</strain>
    </source>
</reference>
<protein>
    <submittedName>
        <fullName evidence="2">Competence type IV pilus minor pilin ComGD</fullName>
    </submittedName>
</protein>
<organism evidence="2 3">
    <name type="scientific">Lactococcus nasutitermitis</name>
    <dbReference type="NCBI Taxonomy" id="1652957"/>
    <lineage>
        <taxon>Bacteria</taxon>
        <taxon>Bacillati</taxon>
        <taxon>Bacillota</taxon>
        <taxon>Bacilli</taxon>
        <taxon>Lactobacillales</taxon>
        <taxon>Streptococcaceae</taxon>
        <taxon>Lactococcus</taxon>
    </lineage>
</organism>
<keyword evidence="1" id="KW-0812">Transmembrane</keyword>
<keyword evidence="1" id="KW-0472">Membrane</keyword>
<keyword evidence="3" id="KW-1185">Reference proteome</keyword>
<feature type="transmembrane region" description="Helical" evidence="1">
    <location>
        <begin position="12"/>
        <end position="30"/>
    </location>
</feature>
<gene>
    <name evidence="2" type="primary">comGD</name>
    <name evidence="2" type="ORF">ACFO26_08250</name>
</gene>
<dbReference type="RefSeq" id="WP_308443366.1">
    <property type="nucleotide sequence ID" value="NZ_BOVQ01000010.1"/>
</dbReference>